<dbReference type="Proteomes" id="UP000693738">
    <property type="component" value="Unassembled WGS sequence"/>
</dbReference>
<protein>
    <submittedName>
        <fullName evidence="2">Uncharacterized protein</fullName>
    </submittedName>
</protein>
<feature type="compositionally biased region" description="Polar residues" evidence="1">
    <location>
        <begin position="7"/>
        <end position="16"/>
    </location>
</feature>
<sequence>MRAIRQDVTTNTGKAKSQSESKGRALALPTIKPNPYLKPAQIQEYCRTEHGWINDWKGHGKRWFEVGRAIDQDHDATGRDASRQEGQYNCVEAEHDATIAVLNIIQEEDERVLEKEVGGRIHATNDKWRGMRMPADA</sequence>
<evidence type="ECO:0000313" key="2">
    <source>
        <dbReference type="EMBL" id="CAG7565905.1"/>
    </source>
</evidence>
<name>A0A8J2IYT0_FUSEQ</name>
<proteinExistence type="predicted"/>
<gene>
    <name evidence="2" type="ORF">FEQUK3_LOCUS11620</name>
</gene>
<feature type="region of interest" description="Disordered" evidence="1">
    <location>
        <begin position="1"/>
        <end position="32"/>
    </location>
</feature>
<comment type="caution">
    <text evidence="2">The sequence shown here is derived from an EMBL/GenBank/DDBJ whole genome shotgun (WGS) entry which is preliminary data.</text>
</comment>
<reference evidence="2" key="1">
    <citation type="submission" date="2021-05" db="EMBL/GenBank/DDBJ databases">
        <authorList>
            <person name="Khan N."/>
        </authorList>
    </citation>
    <scope>NUCLEOTIDE SEQUENCE</scope>
</reference>
<dbReference type="EMBL" id="CAJSTJ010000195">
    <property type="protein sequence ID" value="CAG7565905.1"/>
    <property type="molecule type" value="Genomic_DNA"/>
</dbReference>
<accession>A0A8J2IYT0</accession>
<evidence type="ECO:0000313" key="3">
    <source>
        <dbReference type="Proteomes" id="UP000693738"/>
    </source>
</evidence>
<dbReference type="AlphaFoldDB" id="A0A8J2IYT0"/>
<evidence type="ECO:0000256" key="1">
    <source>
        <dbReference type="SAM" id="MobiDB-lite"/>
    </source>
</evidence>
<organism evidence="2 3">
    <name type="scientific">Fusarium equiseti</name>
    <name type="common">Fusarium scirpi</name>
    <dbReference type="NCBI Taxonomy" id="61235"/>
    <lineage>
        <taxon>Eukaryota</taxon>
        <taxon>Fungi</taxon>
        <taxon>Dikarya</taxon>
        <taxon>Ascomycota</taxon>
        <taxon>Pezizomycotina</taxon>
        <taxon>Sordariomycetes</taxon>
        <taxon>Hypocreomycetidae</taxon>
        <taxon>Hypocreales</taxon>
        <taxon>Nectriaceae</taxon>
        <taxon>Fusarium</taxon>
        <taxon>Fusarium incarnatum-equiseti species complex</taxon>
    </lineage>
</organism>